<dbReference type="Pfam" id="PF03537">
    <property type="entry name" value="Glyco_hydro_114"/>
    <property type="match status" value="1"/>
</dbReference>
<protein>
    <recommendedName>
        <fullName evidence="1">Glycoside-hydrolase family GH114 TIM-barrel domain-containing protein</fullName>
    </recommendedName>
</protein>
<dbReference type="PANTHER" id="PTHR35273:SF2">
    <property type="entry name" value="ALPHA-GALACTOSIDASE"/>
    <property type="match status" value="1"/>
</dbReference>
<name>A0A381S6L4_9ZZZZ</name>
<dbReference type="EMBL" id="UINC01002551">
    <property type="protein sequence ID" value="SUZ97897.1"/>
    <property type="molecule type" value="Genomic_DNA"/>
</dbReference>
<organism evidence="2">
    <name type="scientific">marine metagenome</name>
    <dbReference type="NCBI Taxonomy" id="408172"/>
    <lineage>
        <taxon>unclassified sequences</taxon>
        <taxon>metagenomes</taxon>
        <taxon>ecological metagenomes</taxon>
    </lineage>
</organism>
<dbReference type="InterPro" id="IPR004352">
    <property type="entry name" value="GH114_TIM-barrel"/>
</dbReference>
<accession>A0A381S6L4</accession>
<dbReference type="InterPro" id="IPR017853">
    <property type="entry name" value="GH"/>
</dbReference>
<gene>
    <name evidence="2" type="ORF">METZ01_LOCUS50751</name>
</gene>
<dbReference type="AlphaFoldDB" id="A0A381S6L4"/>
<dbReference type="InterPro" id="IPR013785">
    <property type="entry name" value="Aldolase_TIM"/>
</dbReference>
<evidence type="ECO:0000313" key="2">
    <source>
        <dbReference type="EMBL" id="SUZ97897.1"/>
    </source>
</evidence>
<proteinExistence type="predicted"/>
<reference evidence="2" key="1">
    <citation type="submission" date="2018-05" db="EMBL/GenBank/DDBJ databases">
        <authorList>
            <person name="Lanie J.A."/>
            <person name="Ng W.-L."/>
            <person name="Kazmierczak K.M."/>
            <person name="Andrzejewski T.M."/>
            <person name="Davidsen T.M."/>
            <person name="Wayne K.J."/>
            <person name="Tettelin H."/>
            <person name="Glass J.I."/>
            <person name="Rusch D."/>
            <person name="Podicherti R."/>
            <person name="Tsui H.-C.T."/>
            <person name="Winkler M.E."/>
        </authorList>
    </citation>
    <scope>NUCLEOTIDE SEQUENCE</scope>
</reference>
<feature type="domain" description="Glycoside-hydrolase family GH114 TIM-barrel" evidence="1">
    <location>
        <begin position="40"/>
        <end position="136"/>
    </location>
</feature>
<dbReference type="SUPFAM" id="SSF51445">
    <property type="entry name" value="(Trans)glycosidases"/>
    <property type="match status" value="1"/>
</dbReference>
<evidence type="ECO:0000259" key="1">
    <source>
        <dbReference type="Pfam" id="PF03537"/>
    </source>
</evidence>
<dbReference type="Gene3D" id="3.20.20.70">
    <property type="entry name" value="Aldolase class I"/>
    <property type="match status" value="1"/>
</dbReference>
<dbReference type="PANTHER" id="PTHR35273">
    <property type="entry name" value="ALPHA-1,4 POLYGALACTOSAMINIDASE, PUTATIVE (AFU_ORTHOLOGUE AFUA_3G07890)-RELATED"/>
    <property type="match status" value="1"/>
</dbReference>
<sequence length="199" mass="22365">MLGCSQSGSATDVPVIATSVPTTSRAASVWIPSPKTSWQWQVKGRKVVRYMNAGGWDEWRPDAGAFPTGVIGDDLDDWEVERWLDVRRIDILASIMEARMDSCRDKGFDGIEPDNIDGFMNDTGYDLTYKDQLAYIWLAGADRVVVSDRWLSLDETGQGLHRTNLGPPRHVLDMVFFGPYPSRIVMDPGESWFSITRMS</sequence>